<dbReference type="EMBL" id="JACJTE010000012">
    <property type="protein sequence ID" value="MBD2561641.1"/>
    <property type="molecule type" value="Genomic_DNA"/>
</dbReference>
<dbReference type="Gene3D" id="3.90.280.10">
    <property type="entry name" value="PEBP-like"/>
    <property type="match status" value="1"/>
</dbReference>
<name>A0ABR8EYB1_NOSLI</name>
<keyword evidence="2" id="KW-1185">Reference proteome</keyword>
<dbReference type="InterPro" id="IPR008914">
    <property type="entry name" value="PEBP"/>
</dbReference>
<organism evidence="1 2">
    <name type="scientific">Nostoc linckia FACHB-391</name>
    <dbReference type="NCBI Taxonomy" id="2692906"/>
    <lineage>
        <taxon>Bacteria</taxon>
        <taxon>Bacillati</taxon>
        <taxon>Cyanobacteriota</taxon>
        <taxon>Cyanophyceae</taxon>
        <taxon>Nostocales</taxon>
        <taxon>Nostocaceae</taxon>
        <taxon>Nostoc</taxon>
    </lineage>
</organism>
<proteinExistence type="predicted"/>
<dbReference type="Pfam" id="PF01161">
    <property type="entry name" value="PBP"/>
    <property type="match status" value="1"/>
</dbReference>
<gene>
    <name evidence="1" type="ORF">H6G95_13655</name>
</gene>
<dbReference type="Proteomes" id="UP000604661">
    <property type="component" value="Unassembled WGS sequence"/>
</dbReference>
<reference evidence="1 2" key="1">
    <citation type="journal article" date="2020" name="ISME J.">
        <title>Comparative genomics reveals insights into cyanobacterial evolution and habitat adaptation.</title>
        <authorList>
            <person name="Chen M.Y."/>
            <person name="Teng W.K."/>
            <person name="Zhao L."/>
            <person name="Hu C.X."/>
            <person name="Zhou Y.K."/>
            <person name="Han B.P."/>
            <person name="Song L.R."/>
            <person name="Shu W.S."/>
        </authorList>
    </citation>
    <scope>NUCLEOTIDE SEQUENCE [LARGE SCALE GENOMIC DNA]</scope>
    <source>
        <strain evidence="1 2">FACHB-391</strain>
    </source>
</reference>
<dbReference type="NCBIfam" id="TIGR00481">
    <property type="entry name" value="YbhB/YbcL family Raf kinase inhibitor-like protein"/>
    <property type="match status" value="1"/>
</dbReference>
<dbReference type="PANTHER" id="PTHR30289">
    <property type="entry name" value="UNCHARACTERIZED PROTEIN YBCL-RELATED"/>
    <property type="match status" value="1"/>
</dbReference>
<dbReference type="CDD" id="cd00865">
    <property type="entry name" value="PEBP_bact_arch"/>
    <property type="match status" value="1"/>
</dbReference>
<dbReference type="SUPFAM" id="SSF49777">
    <property type="entry name" value="PEBP-like"/>
    <property type="match status" value="1"/>
</dbReference>
<evidence type="ECO:0000313" key="1">
    <source>
        <dbReference type="EMBL" id="MBD2561641.1"/>
    </source>
</evidence>
<accession>A0ABR8EYB1</accession>
<dbReference type="InterPro" id="IPR005247">
    <property type="entry name" value="YbhB_YbcL/LppC-like"/>
</dbReference>
<dbReference type="InterPro" id="IPR036610">
    <property type="entry name" value="PEBP-like_sf"/>
</dbReference>
<keyword evidence="1" id="KW-0649">Protein kinase inhibitor</keyword>
<evidence type="ECO:0000313" key="2">
    <source>
        <dbReference type="Proteomes" id="UP000604661"/>
    </source>
</evidence>
<dbReference type="GO" id="GO:0004860">
    <property type="term" value="F:protein kinase inhibitor activity"/>
    <property type="evidence" value="ECO:0007669"/>
    <property type="project" value="UniProtKB-KW"/>
</dbReference>
<dbReference type="PANTHER" id="PTHR30289:SF1">
    <property type="entry name" value="PEBP (PHOSPHATIDYLETHANOLAMINE-BINDING PROTEIN) FAMILY PROTEIN"/>
    <property type="match status" value="1"/>
</dbReference>
<sequence length="152" mass="16593">MKLESSAFEANDLIPAKYTCDGEDISPPIVWDEVPIETESIVLIVDDPDAPGRTFVHWVVYDIPATVHQLPEHIATVKTLPNGGVQGKNDFGKFGYGGPCPPSGIHRYFFKLYAIDKKLGLSAGASKNQLLAAIDSHILATAELIGRYKRQS</sequence>
<protein>
    <submittedName>
        <fullName evidence="1">YbhB/YbcL family Raf kinase inhibitor-like protein</fullName>
    </submittedName>
</protein>
<comment type="caution">
    <text evidence="1">The sequence shown here is derived from an EMBL/GenBank/DDBJ whole genome shotgun (WGS) entry which is preliminary data.</text>
</comment>